<sequence>MKPAPSTLQVALKGVLVSTRPGLSPDSFRLAHLRLESASVALARLTQRDSVAAQHAEIVAVLESALAHDPPLAQRLIQARACFGRIGALGAIVERVQEGDEAALCLLSFLVHLVSALAAPGQRREADFRFARIARTTVAGLDALDADAASKTMTALLGAASSGPPYRGQALLALFQWASGELDASPLLHLAVLLLRLEGLDEESAAPWVGRVQALAPPLVLQIFRCCPEQRPAVLQTLQAATIAHVVAASCLARLAEEEGHLLAEHMPAVQGLLENITSLDADQGLMVLFGLSQLAAVKQGVKDRLVATLRRGLFGHRQPMALTSVRTFLLLVAEDLAADAEPNVVQPSMSQRVTLSSMDVPGPTLLHELLGTLRRCLRQSAEVRRAVYAGLPALVARDRPAQVMVKGALAEHLRALTGAGEGAACALDLRDCLDPQRPDAVLEPLPELLRAAQDLCLPWQAAAMGGPEPACPLQQTYAALQSGWEEATLEQFGLDHLMAEQAQRGASPPSGLGPLALGVLEICLENHVHAPLTQEQRLASGRALLHTFRQMDRLAAVLDGQQKARGKGGSGEKRATQGASSEAKSGAGRCARDGCLLSARALASLLEAVASDGQNLEGDADGQEAPPASPEATQRAAAAESHLSSPFRALARDPGFQIWTLRAAARLLRASRASAVSRAIDRGIRRGDARRQLARELFGVEDWRRLMAPLLKVSFMTLTARVGIAGRAETDAQGVRPTEAAVEAIAELLQSGESDRLAEGGHGAEAVREALASAGAALLGEQEGDDAAMASGDAWPEKPTAARVLCALLELLAEHGCAREVELWCRGVREAPGVVFGADATAPQTLQCIAAGARRGGARRDEVGAARSLLQLALRLAPDPCVACSAAGRRLQALATAHRNGAGEAGAAAEDDAEGVDAPFGWIDARCAPAAADVVVDRVRGADAAVLKSSVEPEAPAVAAHQERARSVAASALVLATTGHPPAGSTCDRLVKLCSRFYKLLAALAADQLAASRHRAPGSRAAPAPLPAAFVDLVAGVNSALTPAVYVFIQQAQLEAMDAALEGKENARGSAKVAKRARRESHLVPGLIFQVEDYEKQLVRLSKAGRLNLLVTAKRTTNRDFKIKFKDVRAETMLEA</sequence>
<reference evidence="4" key="1">
    <citation type="submission" date="2021-01" db="EMBL/GenBank/DDBJ databases">
        <authorList>
            <person name="Eckstrom K.M.E."/>
        </authorList>
    </citation>
    <scope>NUCLEOTIDE SEQUENCE</scope>
    <source>
        <strain evidence="4">UVCC 0001</strain>
    </source>
</reference>
<accession>A0AAD9MJA9</accession>
<dbReference type="GO" id="GO:0070182">
    <property type="term" value="F:DNA polymerase binding"/>
    <property type="evidence" value="ECO:0007669"/>
    <property type="project" value="TreeGrafter"/>
</dbReference>
<dbReference type="PANTHER" id="PTHR21818:SF0">
    <property type="entry name" value="FANCONI ANEMIA GROUP I PROTEIN"/>
    <property type="match status" value="1"/>
</dbReference>
<feature type="domain" description="FANCI helical" evidence="3">
    <location>
        <begin position="350"/>
        <end position="458"/>
    </location>
</feature>
<feature type="region of interest" description="Disordered" evidence="1">
    <location>
        <begin position="616"/>
        <end position="641"/>
    </location>
</feature>
<dbReference type="GO" id="GO:0006281">
    <property type="term" value="P:DNA repair"/>
    <property type="evidence" value="ECO:0007669"/>
    <property type="project" value="InterPro"/>
</dbReference>
<protein>
    <submittedName>
        <fullName evidence="4">Uncharacterized protein</fullName>
    </submittedName>
</protein>
<dbReference type="Proteomes" id="UP001255856">
    <property type="component" value="Unassembled WGS sequence"/>
</dbReference>
<feature type="domain" description="FANCI solenoid 4" evidence="2">
    <location>
        <begin position="983"/>
        <end position="1129"/>
    </location>
</feature>
<dbReference type="PANTHER" id="PTHR21818">
    <property type="entry name" value="BC025462 PROTEIN"/>
    <property type="match status" value="1"/>
</dbReference>
<dbReference type="EMBL" id="JASFZW010000002">
    <property type="protein sequence ID" value="KAK2079607.1"/>
    <property type="molecule type" value="Genomic_DNA"/>
</dbReference>
<dbReference type="AlphaFoldDB" id="A0AAD9MJA9"/>
<feature type="region of interest" description="Disordered" evidence="1">
    <location>
        <begin position="562"/>
        <end position="589"/>
    </location>
</feature>
<evidence type="ECO:0000313" key="5">
    <source>
        <dbReference type="Proteomes" id="UP001255856"/>
    </source>
</evidence>
<comment type="caution">
    <text evidence="4">The sequence shown here is derived from an EMBL/GenBank/DDBJ whole genome shotgun (WGS) entry which is preliminary data.</text>
</comment>
<evidence type="ECO:0000256" key="1">
    <source>
        <dbReference type="SAM" id="MobiDB-lite"/>
    </source>
</evidence>
<organism evidence="4 5">
    <name type="scientific">Prototheca wickerhamii</name>
    <dbReference type="NCBI Taxonomy" id="3111"/>
    <lineage>
        <taxon>Eukaryota</taxon>
        <taxon>Viridiplantae</taxon>
        <taxon>Chlorophyta</taxon>
        <taxon>core chlorophytes</taxon>
        <taxon>Trebouxiophyceae</taxon>
        <taxon>Chlorellales</taxon>
        <taxon>Chlorellaceae</taxon>
        <taxon>Prototheca</taxon>
    </lineage>
</organism>
<proteinExistence type="predicted"/>
<dbReference type="InterPro" id="IPR029314">
    <property type="entry name" value="FANCI_S4"/>
</dbReference>
<dbReference type="InterPro" id="IPR029312">
    <property type="entry name" value="FANCI_HD2"/>
</dbReference>
<gene>
    <name evidence="4" type="ORF">QBZ16_002002</name>
</gene>
<evidence type="ECO:0000313" key="4">
    <source>
        <dbReference type="EMBL" id="KAK2079607.1"/>
    </source>
</evidence>
<name>A0AAD9MJA9_PROWI</name>
<dbReference type="Pfam" id="PF14680">
    <property type="entry name" value="FANCI_HD2"/>
    <property type="match status" value="1"/>
</dbReference>
<evidence type="ECO:0000259" key="3">
    <source>
        <dbReference type="Pfam" id="PF14680"/>
    </source>
</evidence>
<keyword evidence="5" id="KW-1185">Reference proteome</keyword>
<dbReference type="InterPro" id="IPR026171">
    <property type="entry name" value="FANCI"/>
</dbReference>
<dbReference type="Pfam" id="PF14678">
    <property type="entry name" value="FANCI_S4"/>
    <property type="match status" value="1"/>
</dbReference>
<evidence type="ECO:0000259" key="2">
    <source>
        <dbReference type="Pfam" id="PF14678"/>
    </source>
</evidence>